<keyword evidence="6" id="KW-0479">Metal-binding</keyword>
<dbReference type="UniPathway" id="UPA00340">
    <property type="reaction ID" value="UER00458"/>
</dbReference>
<dbReference type="InterPro" id="IPR004372">
    <property type="entry name" value="Ac/propionate_kinase"/>
</dbReference>
<dbReference type="GO" id="GO:0006083">
    <property type="term" value="P:acetate metabolic process"/>
    <property type="evidence" value="ECO:0007669"/>
    <property type="project" value="TreeGrafter"/>
</dbReference>
<dbReference type="GO" id="GO:0008776">
    <property type="term" value="F:acetate kinase activity"/>
    <property type="evidence" value="ECO:0007669"/>
    <property type="project" value="UniProtKB-UniRule"/>
</dbReference>
<dbReference type="RefSeq" id="WP_002666337.1">
    <property type="nucleotide sequence ID" value="NZ_CP022386.1"/>
</dbReference>
<dbReference type="PANTHER" id="PTHR21060:SF15">
    <property type="entry name" value="ACETATE KINASE-RELATED"/>
    <property type="match status" value="1"/>
</dbReference>
<dbReference type="KEGG" id="cgh:CGC50_10535"/>
<protein>
    <recommendedName>
        <fullName evidence="6">Acetate kinase</fullName>
        <ecNumber evidence="6">2.7.2.1</ecNumber>
    </recommendedName>
    <alternativeName>
        <fullName evidence="6">Acetokinase</fullName>
    </alternativeName>
</protein>
<dbReference type="NCBIfam" id="TIGR00016">
    <property type="entry name" value="ackA"/>
    <property type="match status" value="1"/>
</dbReference>
<evidence type="ECO:0000256" key="3">
    <source>
        <dbReference type="ARBA" id="ARBA00022741"/>
    </source>
</evidence>
<accession>A0A250FU70</accession>
<proteinExistence type="inferred from homology"/>
<evidence type="ECO:0000256" key="2">
    <source>
        <dbReference type="ARBA" id="ARBA00022679"/>
    </source>
</evidence>
<evidence type="ECO:0000256" key="4">
    <source>
        <dbReference type="ARBA" id="ARBA00022777"/>
    </source>
</evidence>
<dbReference type="Proteomes" id="UP000217250">
    <property type="component" value="Chromosome"/>
</dbReference>
<feature type="binding site" evidence="6">
    <location>
        <position position="14"/>
    </location>
    <ligand>
        <name>ATP</name>
        <dbReference type="ChEBI" id="CHEBI:30616"/>
    </ligand>
</feature>
<name>A0A250FU70_9FLAO</name>
<feature type="binding site" evidence="6">
    <location>
        <begin position="209"/>
        <end position="213"/>
    </location>
    <ligand>
        <name>ATP</name>
        <dbReference type="ChEBI" id="CHEBI:30616"/>
    </ligand>
</feature>
<dbReference type="PRINTS" id="PR00471">
    <property type="entry name" value="ACETATEKNASE"/>
</dbReference>
<reference evidence="9" key="1">
    <citation type="submission" date="2017-06" db="EMBL/GenBank/DDBJ databases">
        <title>Capnocytophaga spp. assemblies.</title>
        <authorList>
            <person name="Gulvik C.A."/>
        </authorList>
    </citation>
    <scope>NUCLEOTIDE SEQUENCE [LARGE SCALE GENOMIC DNA]</scope>
    <source>
        <strain evidence="9">H1496</strain>
    </source>
</reference>
<keyword evidence="3 6" id="KW-0547">Nucleotide-binding</keyword>
<dbReference type="PANTHER" id="PTHR21060">
    <property type="entry name" value="ACETATE KINASE"/>
    <property type="match status" value="1"/>
</dbReference>
<organism evidence="8 9">
    <name type="scientific">Capnocytophaga gingivalis</name>
    <dbReference type="NCBI Taxonomy" id="1017"/>
    <lineage>
        <taxon>Bacteria</taxon>
        <taxon>Pseudomonadati</taxon>
        <taxon>Bacteroidota</taxon>
        <taxon>Flavobacteriia</taxon>
        <taxon>Flavobacteriales</taxon>
        <taxon>Flavobacteriaceae</taxon>
        <taxon>Capnocytophaga</taxon>
    </lineage>
</organism>
<dbReference type="PROSITE" id="PS01075">
    <property type="entry name" value="ACETATE_KINASE_1"/>
    <property type="match status" value="1"/>
</dbReference>
<comment type="subunit">
    <text evidence="6">Homodimer.</text>
</comment>
<sequence>MKVLVINGGSSSFKYQLIEMDTETVLAKGLAERIGLEQGKISHEYWENGQKNKVSKEMHFDNHEVAFKEMAAYLTDEKIGVIHSISEVKYIGHRVVHGGKFTAPERVTPQVMEELRKMIPLAPLHNPASIIGIEAAQKIFPKETENFVVFDTAFHQTMPEKAFRYAIPNHFYTEDKIRRYGFHGISHKYVDERTRRHFNNPHLKNITLHLGNGASMAAVDAQGHCIDTSMGFGPNEGLLMGSRCGDIDSAVVFFLGKKGLSNDEIAEIFNHESGMKGITGSSDARDVEALAEKGDPNGILCLDMYAYRVKKYIGAYAAALNGVDTLIFTAGLGENASIIRQLVCEDLEYLGVKIDAEKNKSLNHPSDIVEIQAPDSKVKIVIVATNEEIQIARDVLSLV</sequence>
<comment type="function">
    <text evidence="6">Catalyzes the formation of acetyl phosphate from acetate and ATP. Can also catalyze the reverse reaction.</text>
</comment>
<dbReference type="HAMAP" id="MF_00020">
    <property type="entry name" value="Acetate_kinase"/>
    <property type="match status" value="1"/>
</dbReference>
<feature type="site" description="Transition state stabilizer" evidence="6">
    <location>
        <position position="183"/>
    </location>
</feature>
<dbReference type="Pfam" id="PF00871">
    <property type="entry name" value="Acetate_kinase"/>
    <property type="match status" value="1"/>
</dbReference>
<evidence type="ECO:0000256" key="6">
    <source>
        <dbReference type="HAMAP-Rule" id="MF_00020"/>
    </source>
</evidence>
<gene>
    <name evidence="6" type="primary">ackA</name>
    <name evidence="8" type="ORF">CGC50_10535</name>
</gene>
<dbReference type="SUPFAM" id="SSF53067">
    <property type="entry name" value="Actin-like ATPase domain"/>
    <property type="match status" value="2"/>
</dbReference>
<keyword evidence="6" id="KW-0460">Magnesium</keyword>
<dbReference type="InterPro" id="IPR043129">
    <property type="entry name" value="ATPase_NBD"/>
</dbReference>
<comment type="similarity">
    <text evidence="1 6 7">Belongs to the acetokinase family.</text>
</comment>
<feature type="binding site" evidence="6">
    <location>
        <position position="7"/>
    </location>
    <ligand>
        <name>Mg(2+)</name>
        <dbReference type="ChEBI" id="CHEBI:18420"/>
    </ligand>
</feature>
<dbReference type="InterPro" id="IPR000890">
    <property type="entry name" value="Aliphatic_acid_kin_short-chain"/>
</dbReference>
<keyword evidence="2 6" id="KW-0808">Transferase</keyword>
<comment type="catalytic activity">
    <reaction evidence="6">
        <text>acetate + ATP = acetyl phosphate + ADP</text>
        <dbReference type="Rhea" id="RHEA:11352"/>
        <dbReference type="ChEBI" id="CHEBI:22191"/>
        <dbReference type="ChEBI" id="CHEBI:30089"/>
        <dbReference type="ChEBI" id="CHEBI:30616"/>
        <dbReference type="ChEBI" id="CHEBI:456216"/>
        <dbReference type="EC" id="2.7.2.1"/>
    </reaction>
</comment>
<keyword evidence="5 6" id="KW-0067">ATP-binding</keyword>
<dbReference type="AlphaFoldDB" id="A0A250FU70"/>
<dbReference type="GO" id="GO:0006085">
    <property type="term" value="P:acetyl-CoA biosynthetic process"/>
    <property type="evidence" value="ECO:0007669"/>
    <property type="project" value="UniProtKB-UniRule"/>
</dbReference>
<feature type="binding site" evidence="6">
    <location>
        <begin position="283"/>
        <end position="285"/>
    </location>
    <ligand>
        <name>ATP</name>
        <dbReference type="ChEBI" id="CHEBI:30616"/>
    </ligand>
</feature>
<feature type="binding site" evidence="6">
    <location>
        <position position="387"/>
    </location>
    <ligand>
        <name>Mg(2+)</name>
        <dbReference type="ChEBI" id="CHEBI:18420"/>
    </ligand>
</feature>
<dbReference type="EC" id="2.7.2.1" evidence="6"/>
<evidence type="ECO:0000256" key="7">
    <source>
        <dbReference type="RuleBase" id="RU003835"/>
    </source>
</evidence>
<feature type="site" description="Transition state stabilizer" evidence="6">
    <location>
        <position position="243"/>
    </location>
</feature>
<dbReference type="OrthoDB" id="9802453at2"/>
<dbReference type="GO" id="GO:0005524">
    <property type="term" value="F:ATP binding"/>
    <property type="evidence" value="ECO:0007669"/>
    <property type="project" value="UniProtKB-KW"/>
</dbReference>
<comment type="subcellular location">
    <subcellularLocation>
        <location evidence="6">Cytoplasm</location>
    </subcellularLocation>
</comment>
<dbReference type="Gene3D" id="3.30.420.40">
    <property type="match status" value="2"/>
</dbReference>
<feature type="active site" description="Proton donor/acceptor" evidence="6">
    <location>
        <position position="151"/>
    </location>
</feature>
<keyword evidence="4 6" id="KW-0418">Kinase</keyword>
<evidence type="ECO:0000313" key="9">
    <source>
        <dbReference type="Proteomes" id="UP000217250"/>
    </source>
</evidence>
<dbReference type="CDD" id="cd24010">
    <property type="entry name" value="ASKHA_NBD_AcK_PK"/>
    <property type="match status" value="1"/>
</dbReference>
<dbReference type="OMA" id="HKYVSQR"/>
<dbReference type="PIRSF" id="PIRSF000722">
    <property type="entry name" value="Acetate_prop_kin"/>
    <property type="match status" value="1"/>
</dbReference>
<dbReference type="GO" id="GO:0005737">
    <property type="term" value="C:cytoplasm"/>
    <property type="evidence" value="ECO:0007669"/>
    <property type="project" value="UniProtKB-SubCell"/>
</dbReference>
<evidence type="ECO:0000256" key="5">
    <source>
        <dbReference type="ARBA" id="ARBA00022840"/>
    </source>
</evidence>
<keyword evidence="6" id="KW-0963">Cytoplasm</keyword>
<comment type="pathway">
    <text evidence="6">Metabolic intermediate biosynthesis; acetyl-CoA biosynthesis; acetyl-CoA from acetate: step 1/2.</text>
</comment>
<feature type="binding site" evidence="6">
    <location>
        <begin position="331"/>
        <end position="335"/>
    </location>
    <ligand>
        <name>ATP</name>
        <dbReference type="ChEBI" id="CHEBI:30616"/>
    </ligand>
</feature>
<evidence type="ECO:0000256" key="1">
    <source>
        <dbReference type="ARBA" id="ARBA00008748"/>
    </source>
</evidence>
<feature type="binding site" evidence="6">
    <location>
        <position position="94"/>
    </location>
    <ligand>
        <name>substrate</name>
    </ligand>
</feature>
<dbReference type="GeneID" id="84808987"/>
<comment type="cofactor">
    <cofactor evidence="6">
        <name>Mg(2+)</name>
        <dbReference type="ChEBI" id="CHEBI:18420"/>
    </cofactor>
    <cofactor evidence="6">
        <name>Mn(2+)</name>
        <dbReference type="ChEBI" id="CHEBI:29035"/>
    </cofactor>
    <text evidence="6">Mg(2+). Can also accept Mn(2+).</text>
</comment>
<dbReference type="GO" id="GO:0000287">
    <property type="term" value="F:magnesium ion binding"/>
    <property type="evidence" value="ECO:0007669"/>
    <property type="project" value="UniProtKB-UniRule"/>
</dbReference>
<evidence type="ECO:0000313" key="8">
    <source>
        <dbReference type="EMBL" id="ATA87546.1"/>
    </source>
</evidence>
<dbReference type="InterPro" id="IPR023865">
    <property type="entry name" value="Aliphatic_acid_kinase_CS"/>
</dbReference>
<dbReference type="EMBL" id="CP022386">
    <property type="protein sequence ID" value="ATA87546.1"/>
    <property type="molecule type" value="Genomic_DNA"/>
</dbReference>